<evidence type="ECO:0000259" key="13">
    <source>
        <dbReference type="SMART" id="SM00859"/>
    </source>
</evidence>
<protein>
    <recommendedName>
        <fullName evidence="3 12">Aspartate-semialdehyde dehydrogenase</fullName>
        <ecNumber evidence="3 12">1.2.1.11</ecNumber>
    </recommendedName>
</protein>
<dbReference type="Gene3D" id="3.40.50.720">
    <property type="entry name" value="NAD(P)-binding Rossmann-like Domain"/>
    <property type="match status" value="1"/>
</dbReference>
<comment type="catalytic activity">
    <reaction evidence="11">
        <text>L-aspartate 4-semialdehyde + phosphate + NADP(+) = 4-phospho-L-aspartate + NADPH + H(+)</text>
        <dbReference type="Rhea" id="RHEA:24284"/>
        <dbReference type="ChEBI" id="CHEBI:15378"/>
        <dbReference type="ChEBI" id="CHEBI:43474"/>
        <dbReference type="ChEBI" id="CHEBI:57535"/>
        <dbReference type="ChEBI" id="CHEBI:57783"/>
        <dbReference type="ChEBI" id="CHEBI:58349"/>
        <dbReference type="ChEBI" id="CHEBI:537519"/>
        <dbReference type="EC" id="1.2.1.11"/>
    </reaction>
</comment>
<keyword evidence="8" id="KW-0560">Oxidoreductase</keyword>
<name>A0A317FJC2_9PROT</name>
<evidence type="ECO:0000313" key="14">
    <source>
        <dbReference type="EMBL" id="PWS38865.1"/>
    </source>
</evidence>
<dbReference type="Pfam" id="PF01118">
    <property type="entry name" value="Semialdhyde_dh"/>
    <property type="match status" value="1"/>
</dbReference>
<dbReference type="GO" id="GO:0009088">
    <property type="term" value="P:threonine biosynthetic process"/>
    <property type="evidence" value="ECO:0007669"/>
    <property type="project" value="UniProtKB-UniRule"/>
</dbReference>
<dbReference type="GO" id="GO:0051287">
    <property type="term" value="F:NAD binding"/>
    <property type="evidence" value="ECO:0007669"/>
    <property type="project" value="InterPro"/>
</dbReference>
<dbReference type="InterPro" id="IPR036291">
    <property type="entry name" value="NAD(P)-bd_dom_sf"/>
</dbReference>
<organism evidence="14 15">
    <name type="scientific">Falsiroseomonas bella</name>
    <dbReference type="NCBI Taxonomy" id="2184016"/>
    <lineage>
        <taxon>Bacteria</taxon>
        <taxon>Pseudomonadati</taxon>
        <taxon>Pseudomonadota</taxon>
        <taxon>Alphaproteobacteria</taxon>
        <taxon>Acetobacterales</taxon>
        <taxon>Roseomonadaceae</taxon>
        <taxon>Falsiroseomonas</taxon>
    </lineage>
</organism>
<dbReference type="InterPro" id="IPR005986">
    <property type="entry name" value="Asp_semialdehyde_DH_beta"/>
</dbReference>
<evidence type="ECO:0000256" key="7">
    <source>
        <dbReference type="ARBA" id="ARBA00022915"/>
    </source>
</evidence>
<evidence type="ECO:0000256" key="1">
    <source>
        <dbReference type="ARBA" id="ARBA00010584"/>
    </source>
</evidence>
<accession>A0A317FJC2</accession>
<dbReference type="PANTHER" id="PTHR46278">
    <property type="entry name" value="DEHYDROGENASE, PUTATIVE-RELATED"/>
    <property type="match status" value="1"/>
</dbReference>
<sequence>MGIKVAVVGATGQVGREILRTLAEREFPAAEVAALVPGRGGGQEVSFGEERVLRVRGLEGHDFRDTDLAFFAAGEAASAAEAQRAAAAGAMVIDLSARFRLEPDVPLVVPEANAATLTRARKRRIVACPAPLAAAVAVALKPLHAIGKARRAVITGFHAVAGAGKEAMDELWAQTRGIYVNEAPPAEQFPKSIAFNLIPQVGDIGDDGFTAEERGIAAELRKLIDPDLAAVATSVRVPVFIGDAASVTVAFERPVEEKQAWAALREAPGVILLDRREEAGYATPSEVAGEDAVYVSRLRRDLTVPHGLAFWCVTDSLRKGAALNAVQVAEELLRLKLLE</sequence>
<evidence type="ECO:0000256" key="8">
    <source>
        <dbReference type="ARBA" id="ARBA00023002"/>
    </source>
</evidence>
<dbReference type="GO" id="GO:0019877">
    <property type="term" value="P:diaminopimelate biosynthetic process"/>
    <property type="evidence" value="ECO:0007669"/>
    <property type="project" value="UniProtKB-KW"/>
</dbReference>
<dbReference type="EMBL" id="QGNA01000001">
    <property type="protein sequence ID" value="PWS38865.1"/>
    <property type="molecule type" value="Genomic_DNA"/>
</dbReference>
<dbReference type="GO" id="GO:0009089">
    <property type="term" value="P:lysine biosynthetic process via diaminopimelate"/>
    <property type="evidence" value="ECO:0007669"/>
    <property type="project" value="UniProtKB-UniRule"/>
</dbReference>
<evidence type="ECO:0000256" key="3">
    <source>
        <dbReference type="ARBA" id="ARBA00013120"/>
    </source>
</evidence>
<evidence type="ECO:0000256" key="5">
    <source>
        <dbReference type="ARBA" id="ARBA00022697"/>
    </source>
</evidence>
<proteinExistence type="inferred from homology"/>
<keyword evidence="4" id="KW-0028">Amino-acid biosynthesis</keyword>
<dbReference type="SUPFAM" id="SSF55347">
    <property type="entry name" value="Glyceraldehyde-3-phosphate dehydrogenase-like, C-terminal domain"/>
    <property type="match status" value="1"/>
</dbReference>
<reference evidence="15" key="1">
    <citation type="submission" date="2018-05" db="EMBL/GenBank/DDBJ databases">
        <authorList>
            <person name="Du Z."/>
            <person name="Wang X."/>
        </authorList>
    </citation>
    <scope>NUCLEOTIDE SEQUENCE [LARGE SCALE GENOMIC DNA]</scope>
    <source>
        <strain evidence="15">CQN31</strain>
    </source>
</reference>
<dbReference type="Pfam" id="PF02774">
    <property type="entry name" value="Semialdhyde_dhC"/>
    <property type="match status" value="1"/>
</dbReference>
<gene>
    <name evidence="14" type="ORF">DFH01_06355</name>
</gene>
<dbReference type="Gene3D" id="3.30.360.10">
    <property type="entry name" value="Dihydrodipicolinate Reductase, domain 2"/>
    <property type="match status" value="1"/>
</dbReference>
<keyword evidence="9" id="KW-0457">Lysine biosynthesis</keyword>
<dbReference type="SUPFAM" id="SSF51735">
    <property type="entry name" value="NAD(P)-binding Rossmann-fold domains"/>
    <property type="match status" value="1"/>
</dbReference>
<comment type="similarity">
    <text evidence="1">Belongs to the aspartate-semialdehyde dehydrogenase family.</text>
</comment>
<keyword evidence="7" id="KW-0220">Diaminopimelate biosynthesis</keyword>
<keyword evidence="6" id="KW-0521">NADP</keyword>
<evidence type="ECO:0000256" key="2">
    <source>
        <dbReference type="ARBA" id="ARBA00011738"/>
    </source>
</evidence>
<evidence type="ECO:0000256" key="12">
    <source>
        <dbReference type="NCBIfam" id="TIGR01296"/>
    </source>
</evidence>
<evidence type="ECO:0000256" key="6">
    <source>
        <dbReference type="ARBA" id="ARBA00022857"/>
    </source>
</evidence>
<dbReference type="EC" id="1.2.1.11" evidence="3 12"/>
<dbReference type="NCBIfam" id="NF011456">
    <property type="entry name" value="PRK14874.1"/>
    <property type="match status" value="1"/>
</dbReference>
<comment type="subunit">
    <text evidence="2">Homodimer.</text>
</comment>
<comment type="caution">
    <text evidence="14">The sequence shown here is derived from an EMBL/GenBank/DDBJ whole genome shotgun (WGS) entry which is preliminary data.</text>
</comment>
<evidence type="ECO:0000256" key="9">
    <source>
        <dbReference type="ARBA" id="ARBA00023154"/>
    </source>
</evidence>
<dbReference type="AlphaFoldDB" id="A0A317FJC2"/>
<dbReference type="RefSeq" id="WP_109869486.1">
    <property type="nucleotide sequence ID" value="NZ_QGNA01000001.1"/>
</dbReference>
<evidence type="ECO:0000256" key="10">
    <source>
        <dbReference type="ARBA" id="ARBA00023167"/>
    </source>
</evidence>
<evidence type="ECO:0000256" key="4">
    <source>
        <dbReference type="ARBA" id="ARBA00022605"/>
    </source>
</evidence>
<evidence type="ECO:0000313" key="15">
    <source>
        <dbReference type="Proteomes" id="UP000245765"/>
    </source>
</evidence>
<feature type="domain" description="Semialdehyde dehydrogenase NAD-binding" evidence="13">
    <location>
        <begin position="4"/>
        <end position="120"/>
    </location>
</feature>
<dbReference type="PIRSF" id="PIRSF000148">
    <property type="entry name" value="ASA_dh"/>
    <property type="match status" value="1"/>
</dbReference>
<keyword evidence="15" id="KW-1185">Reference proteome</keyword>
<dbReference type="InterPro" id="IPR012280">
    <property type="entry name" value="Semialdhyde_DH_dimer_dom"/>
</dbReference>
<dbReference type="GO" id="GO:0004073">
    <property type="term" value="F:aspartate-semialdehyde dehydrogenase activity"/>
    <property type="evidence" value="ECO:0007669"/>
    <property type="project" value="UniProtKB-UniRule"/>
</dbReference>
<dbReference type="SMART" id="SM00859">
    <property type="entry name" value="Semialdhyde_dh"/>
    <property type="match status" value="1"/>
</dbReference>
<keyword evidence="5" id="KW-0791">Threonine biosynthesis</keyword>
<dbReference type="NCBIfam" id="TIGR01296">
    <property type="entry name" value="asd_B"/>
    <property type="match status" value="1"/>
</dbReference>
<dbReference type="InterPro" id="IPR000534">
    <property type="entry name" value="Semialdehyde_DH_NAD-bd"/>
</dbReference>
<dbReference type="GO" id="GO:0050661">
    <property type="term" value="F:NADP binding"/>
    <property type="evidence" value="ECO:0007669"/>
    <property type="project" value="InterPro"/>
</dbReference>
<dbReference type="Proteomes" id="UP000245765">
    <property type="component" value="Unassembled WGS sequence"/>
</dbReference>
<dbReference type="GO" id="GO:0009086">
    <property type="term" value="P:methionine biosynthetic process"/>
    <property type="evidence" value="ECO:0007669"/>
    <property type="project" value="UniProtKB-UniRule"/>
</dbReference>
<dbReference type="PANTHER" id="PTHR46278:SF2">
    <property type="entry name" value="ASPARTATE-SEMIALDEHYDE DEHYDROGENASE"/>
    <property type="match status" value="1"/>
</dbReference>
<keyword evidence="10" id="KW-0486">Methionine biosynthesis</keyword>
<dbReference type="OrthoDB" id="9805684at2"/>
<dbReference type="GO" id="GO:0046983">
    <property type="term" value="F:protein dimerization activity"/>
    <property type="evidence" value="ECO:0007669"/>
    <property type="project" value="InterPro"/>
</dbReference>
<evidence type="ECO:0000256" key="11">
    <source>
        <dbReference type="ARBA" id="ARBA00047891"/>
    </source>
</evidence>
<dbReference type="GO" id="GO:0009097">
    <property type="term" value="P:isoleucine biosynthetic process"/>
    <property type="evidence" value="ECO:0007669"/>
    <property type="project" value="UniProtKB-UniRule"/>
</dbReference>